<gene>
    <name evidence="2" type="ORF">PP769_18735</name>
</gene>
<evidence type="ECO:0000256" key="1">
    <source>
        <dbReference type="SAM" id="Phobius"/>
    </source>
</evidence>
<evidence type="ECO:0000313" key="2">
    <source>
        <dbReference type="EMBL" id="WNM57983.1"/>
    </source>
</evidence>
<dbReference type="KEGG" id="nall:PP769_18735"/>
<name>A0AA96GA47_9BACT</name>
<evidence type="ECO:0000313" key="3">
    <source>
        <dbReference type="Proteomes" id="UP001302719"/>
    </source>
</evidence>
<keyword evidence="3" id="KW-1185">Reference proteome</keyword>
<reference evidence="2 3" key="1">
    <citation type="submission" date="2023-01" db="EMBL/GenBank/DDBJ databases">
        <title>Cultivation and genomic characterization of new, ubiquitous marine nitrite-oxidizing bacteria from the Nitrospirales.</title>
        <authorList>
            <person name="Mueller A.J."/>
            <person name="Daebeler A."/>
            <person name="Herbold C.W."/>
            <person name="Kirkegaard R.H."/>
            <person name="Daims H."/>
        </authorList>
    </citation>
    <scope>NUCLEOTIDE SEQUENCE [LARGE SCALE GENOMIC DNA]</scope>
    <source>
        <strain evidence="2 3">VA</strain>
    </source>
</reference>
<keyword evidence="1" id="KW-0812">Transmembrane</keyword>
<dbReference type="RefSeq" id="WP_312643145.1">
    <property type="nucleotide sequence ID" value="NZ_CP116967.1"/>
</dbReference>
<protein>
    <submittedName>
        <fullName evidence="2">Uncharacterized protein</fullName>
    </submittedName>
</protein>
<feature type="transmembrane region" description="Helical" evidence="1">
    <location>
        <begin position="162"/>
        <end position="181"/>
    </location>
</feature>
<organism evidence="2 3">
    <name type="scientific">Candidatus Nitrospira allomarina</name>
    <dbReference type="NCBI Taxonomy" id="3020900"/>
    <lineage>
        <taxon>Bacteria</taxon>
        <taxon>Pseudomonadati</taxon>
        <taxon>Nitrospirota</taxon>
        <taxon>Nitrospiria</taxon>
        <taxon>Nitrospirales</taxon>
        <taxon>Nitrospiraceae</taxon>
        <taxon>Nitrospira</taxon>
    </lineage>
</organism>
<keyword evidence="1" id="KW-1133">Transmembrane helix</keyword>
<accession>A0AA96GA47</accession>
<dbReference type="EMBL" id="CP116967">
    <property type="protein sequence ID" value="WNM57983.1"/>
    <property type="molecule type" value="Genomic_DNA"/>
</dbReference>
<proteinExistence type="predicted"/>
<sequence length="188" mass="19903">MHAALAMVVTDLSGVLHNNVNEFASGSQVPSFVFHVSSPSDNDFGYVKELPGLLTFNSVVSSENVPDPVDFGVNAGIWSFSDDVVNIGLKPNLNAGSIFLISEGLGTLEFLQQVSGIDVNFPGITPYFNTLQIAKNIPFLDFGQPVFHSGGQLDGLAVAPVHIPPVALLVGSGIIGLIVIARRSLFVR</sequence>
<dbReference type="AlphaFoldDB" id="A0AA96GA47"/>
<keyword evidence="1" id="KW-0472">Membrane</keyword>
<dbReference type="Proteomes" id="UP001302719">
    <property type="component" value="Chromosome"/>
</dbReference>